<sequence length="1167" mass="129391">MISKQEISSASDAAVYHDKSFNQEASQKADNYYVNEKATAHWQGKGAEFLGKRGAAVTRDDFVELLEGKLRNPESQEIEDLAENSKGKNRRPGVDFTVAPPKSVSLAALVGKDERVVDAHLAANERVMAWFEKHASIVRVKDENGQNRAELAGNLLYATVLHETNRENEPHLHSHNVIVNAVYDEKRQEWRSLTNDRLYKLRAQGDVIYKAELAHRLQKLGYEIEHASNGIDFEIKGFSDEQVQTYSSRRAQIRHTLVERGIDPGEASFDARQTAALSSRAGKEEYPRDVLQDAWERTGRDANLDVESVVAAARNRVEQWEQRAAAGPGGGQQRNGVDPERAPTREEREQARADREALRAVSWAIEHLSEREQSFKLTDLEETALVFSRGGMDDIDRAIEQHVAGHRMVEKELGDDGSRIFTTPAAIDSEMRLARNIREGRGQGNVVLTDEAEFIAAVDAFNERKTIETGKEYRLSGEQVNAARNILMHPDTYQGVQGEAGTGKTAANALVYEVAVAKGWEVLGVATSAAAATELEAASGIPSNTIAGYFAERDKRIKATELRLDELRATINANTPLRHSPDARVESHKLQVRNSEVDYGKHRYTFDHQRGEVFRSPDDFRNAVGTFLTNLANRNRDGLTRIHQNATSFAGKAVTGQLVKGVDKAQSIGRKWTSFEKVGVAEAIAARTTLYLNNGQSKDALAHEFEATQAKLANLKRFGNAEGKKTLLVMDESSLTGAGDTEKLSTLAREFGARVVFQGDIKQHESVSAGRAFEQAQQAGIHLSVLEETRRFDNATPATKQAIKEIKAGDYAKAIDLLDKLEVDGEELAATVADRYLINLRELRAAGNEKPLVGVVALTNDDRKDINSAVHSLLMKEGHLSGPEFEKKHFDQPSLTEAEQRHAVMLAKAGVDHLVYRKNYKEIGVQQGDVIQITGFNVQLNRVFGVDATGRKVEINPQRQDFFSPVKLEKRNYAAGDLVESRSIIAFEDKETPKIKNGTRGMIKDVDNDGATIVWKRDGRESRLNNDQLRMIEHSYAHTSFKEQGATNDREIIAVSWTGAKIIHKLASYVAASRAKGNTEIVTSDLEGLRENAGAEKAKTTAVDMQKKMAQAQQARQQQNQANLQNGGLQKPTQAVEQTRPGLQKTPEKTPERTPAKVPEQGRILKL</sequence>
<feature type="compositionally biased region" description="Basic and acidic residues" evidence="1">
    <location>
        <begin position="1146"/>
        <end position="1155"/>
    </location>
</feature>
<evidence type="ECO:0000256" key="1">
    <source>
        <dbReference type="SAM" id="MobiDB-lite"/>
    </source>
</evidence>
<dbReference type="Pfam" id="PF08751">
    <property type="entry name" value="TrwC"/>
    <property type="match status" value="1"/>
</dbReference>
<dbReference type="Gene3D" id="2.30.30.940">
    <property type="match status" value="1"/>
</dbReference>
<gene>
    <name evidence="4" type="ORF">NIE36_37510</name>
    <name evidence="3" type="ORF">OSB80_37600</name>
</gene>
<organism evidence="4 6">
    <name type="scientific">Paraburkholderia madseniana</name>
    <dbReference type="NCBI Taxonomy" id="2599607"/>
    <lineage>
        <taxon>Bacteria</taxon>
        <taxon>Pseudomonadati</taxon>
        <taxon>Pseudomonadota</taxon>
        <taxon>Betaproteobacteria</taxon>
        <taxon>Burkholderiales</taxon>
        <taxon>Burkholderiaceae</taxon>
        <taxon>Paraburkholderia</taxon>
    </lineage>
</organism>
<dbReference type="NCBIfam" id="NF041492">
    <property type="entry name" value="MobF"/>
    <property type="match status" value="1"/>
</dbReference>
<feature type="compositionally biased region" description="Low complexity" evidence="1">
    <location>
        <begin position="1113"/>
        <end position="1131"/>
    </location>
</feature>
<proteinExistence type="predicted"/>
<evidence type="ECO:0000313" key="4">
    <source>
        <dbReference type="EMBL" id="MDQ6412825.1"/>
    </source>
</evidence>
<dbReference type="EMBL" id="JAPKHW010000048">
    <property type="protein sequence ID" value="MCX4151011.1"/>
    <property type="molecule type" value="Genomic_DNA"/>
</dbReference>
<dbReference type="SUPFAM" id="SSF52540">
    <property type="entry name" value="P-loop containing nucleoside triphosphate hydrolases"/>
    <property type="match status" value="2"/>
</dbReference>
<feature type="region of interest" description="Disordered" evidence="1">
    <location>
        <begin position="1113"/>
        <end position="1167"/>
    </location>
</feature>
<dbReference type="InterPro" id="IPR027417">
    <property type="entry name" value="P-loop_NTPase"/>
</dbReference>
<dbReference type="NCBIfam" id="TIGR02686">
    <property type="entry name" value="relax_trwC"/>
    <property type="match status" value="1"/>
</dbReference>
<evidence type="ECO:0000313" key="3">
    <source>
        <dbReference type="EMBL" id="MCX4151011.1"/>
    </source>
</evidence>
<dbReference type="SUPFAM" id="SSF55464">
    <property type="entry name" value="Origin of replication-binding domain, RBD-like"/>
    <property type="match status" value="1"/>
</dbReference>
<protein>
    <submittedName>
        <fullName evidence="4">Relaxase domain-containing protein</fullName>
    </submittedName>
</protein>
<name>A0AAP5BLR3_9BURK</name>
<feature type="region of interest" description="Disordered" evidence="1">
    <location>
        <begin position="74"/>
        <end position="96"/>
    </location>
</feature>
<dbReference type="AlphaFoldDB" id="A0AAP5BLR3"/>
<dbReference type="EMBL" id="JAMXWF010000048">
    <property type="protein sequence ID" value="MDQ6412825.1"/>
    <property type="molecule type" value="Genomic_DNA"/>
</dbReference>
<dbReference type="InterPro" id="IPR014059">
    <property type="entry name" value="TraI/TrwC_relax"/>
</dbReference>
<dbReference type="RefSeq" id="WP_266261418.1">
    <property type="nucleotide sequence ID" value="NZ_JAMXWF010000048.1"/>
</dbReference>
<dbReference type="Pfam" id="PF13604">
    <property type="entry name" value="AAA_30"/>
    <property type="match status" value="2"/>
</dbReference>
<feature type="compositionally biased region" description="Basic and acidic residues" evidence="1">
    <location>
        <begin position="337"/>
        <end position="353"/>
    </location>
</feature>
<feature type="domain" description="TrwC relaxase" evidence="2">
    <location>
        <begin position="11"/>
        <end position="298"/>
    </location>
</feature>
<dbReference type="Proteomes" id="UP001209412">
    <property type="component" value="Unassembled WGS sequence"/>
</dbReference>
<reference evidence="4" key="1">
    <citation type="submission" date="2022-06" db="EMBL/GenBank/DDBJ databases">
        <title>PHB producers.</title>
        <authorList>
            <person name="Besaury L."/>
        </authorList>
    </citation>
    <scope>NUCLEOTIDE SEQUENCE</scope>
    <source>
        <strain evidence="4 5">SEWS6</strain>
    </source>
</reference>
<evidence type="ECO:0000313" key="5">
    <source>
        <dbReference type="Proteomes" id="UP001209412"/>
    </source>
</evidence>
<accession>A0AAP5BLR3</accession>
<evidence type="ECO:0000313" key="6">
    <source>
        <dbReference type="Proteomes" id="UP001242288"/>
    </source>
</evidence>
<feature type="region of interest" description="Disordered" evidence="1">
    <location>
        <begin position="321"/>
        <end position="353"/>
    </location>
</feature>
<dbReference type="Gene3D" id="3.40.50.300">
    <property type="entry name" value="P-loop containing nucleotide triphosphate hydrolases"/>
    <property type="match status" value="3"/>
</dbReference>
<dbReference type="InterPro" id="IPR014862">
    <property type="entry name" value="TrwC"/>
</dbReference>
<dbReference type="Proteomes" id="UP001242288">
    <property type="component" value="Unassembled WGS sequence"/>
</dbReference>
<evidence type="ECO:0000259" key="2">
    <source>
        <dbReference type="Pfam" id="PF08751"/>
    </source>
</evidence>
<keyword evidence="5" id="KW-1185">Reference proteome</keyword>
<comment type="caution">
    <text evidence="4">The sequence shown here is derived from an EMBL/GenBank/DDBJ whole genome shotgun (WGS) entry which is preliminary data.</text>
</comment>